<dbReference type="Pfam" id="PF00041">
    <property type="entry name" value="fn3"/>
    <property type="match status" value="1"/>
</dbReference>
<sequence>MSALTDTLLEQLNLLLASASDITASEHRAFEERLIAAIGLLEGRLRGNNIYTGELNGGAPDASLGIEGDLYVAQDSNDFFTFVDGQWLFLFNPRPQPSAFVPVSVNQYATHPAFATEREWLIWLTQHVGTGTVAPAITAPGQVPNVTATAGNAQAVVNWGTPSNNGGAAITGYTVKFRPVGAPTYSVFGSYSATTHTATVTGLGNGTAYQFTVFATSSAGDGALSTPATATPAAPSAQAPTITGFSPASGPVGQAVTITGTNFSGFTSLRLNGVAIPLGNVTASTSTSITFTLPAGATDGVFSITTPGGTASSSGSFDVTVNTTTYDLATFGDSESSNAEPSRNPSWPDIQATLLDANVFHKGTNYATPGDKILSQLPSIQNHVKNTTYTKTIAQLYFGINDAGQGHTTAEIIADLKTAIAAALATCDYVMLGTLTAYDTNAFYPAIPIATVQAISAEVRQWILTESFAFGVSVVVDSASDYRIGGAGAGLNTTYFTDGLHKTLAGRQVEAPLWAAGAQLLASGQTGIITGLSVEGAPAGPQPYSLVYQKQNVLAVQDYRGAAYGPKANRTLASAPDAWATNRSGWDFPLQGFQFDVFDIAGITAATLISQVRLSDYDVPAVLVQQSTSSSTPGTFALFIQGRAVQFRKRDSSGAACSVTLPILVNDGEQLSIAVLMNRAGNAPLALWVNGVLSTAADYNGGAPGDFVDEPVFVGLSPEPSGFLRGLMFFKKALTNAQLTAWFTFADTLPSDGTVSGLAGAGVLKFPANNLVAYFDLATGVTQSGGVIDNVPNQVPGGLPLVPDSPANAPILDTFDGHPVLSTASNNASYLTTSFALPSAAAGLQTVVMLVNIAAIAGPGAVVWSTGSSYFLVRGDGVFVQGAGAPIPPSASLVGRPHFALLIFTAQAGSTELDVNGVLQGTGPAPTPIAGGVQTYRLNTYANGPGYNGDMRVAALGIYSGALSPAAKSNIKNLVLAAGFTLA</sequence>
<keyword evidence="1" id="KW-0677">Repeat</keyword>
<evidence type="ECO:0000256" key="1">
    <source>
        <dbReference type="ARBA" id="ARBA00022737"/>
    </source>
</evidence>
<dbReference type="PROSITE" id="PS50853">
    <property type="entry name" value="FN3"/>
    <property type="match status" value="1"/>
</dbReference>
<evidence type="ECO:0000259" key="2">
    <source>
        <dbReference type="PROSITE" id="PS50853"/>
    </source>
</evidence>
<dbReference type="Gene3D" id="3.40.50.1110">
    <property type="entry name" value="SGNH hydrolase"/>
    <property type="match status" value="1"/>
</dbReference>
<dbReference type="InterPro" id="IPR013783">
    <property type="entry name" value="Ig-like_fold"/>
</dbReference>
<dbReference type="CDD" id="cd00063">
    <property type="entry name" value="FN3"/>
    <property type="match status" value="1"/>
</dbReference>
<dbReference type="EMBL" id="JAGETZ010000003">
    <property type="protein sequence ID" value="MBO2009161.1"/>
    <property type="molecule type" value="Genomic_DNA"/>
</dbReference>
<reference evidence="3 4" key="1">
    <citation type="submission" date="2021-03" db="EMBL/GenBank/DDBJ databases">
        <authorList>
            <person name="Kim M.K."/>
        </authorList>
    </citation>
    <scope>NUCLEOTIDE SEQUENCE [LARGE SCALE GENOMIC DNA]</scope>
    <source>
        <strain evidence="3 4">BT442</strain>
    </source>
</reference>
<dbReference type="InterPro" id="IPR013320">
    <property type="entry name" value="ConA-like_dom_sf"/>
</dbReference>
<dbReference type="InterPro" id="IPR002909">
    <property type="entry name" value="IPT_dom"/>
</dbReference>
<protein>
    <submittedName>
        <fullName evidence="3">Fibronectin type III domain-containing protein</fullName>
    </submittedName>
</protein>
<dbReference type="SUPFAM" id="SSF49899">
    <property type="entry name" value="Concanavalin A-like lectins/glucanases"/>
    <property type="match status" value="1"/>
</dbReference>
<name>A0ABS3QD35_9BACT</name>
<gene>
    <name evidence="3" type="ORF">J4E00_08860</name>
</gene>
<accession>A0ABS3QD35</accession>
<feature type="domain" description="Fibronectin type-III" evidence="2">
    <location>
        <begin position="139"/>
        <end position="236"/>
    </location>
</feature>
<dbReference type="InterPro" id="IPR014756">
    <property type="entry name" value="Ig_E-set"/>
</dbReference>
<dbReference type="SMART" id="SM00060">
    <property type="entry name" value="FN3"/>
    <property type="match status" value="1"/>
</dbReference>
<evidence type="ECO:0000313" key="3">
    <source>
        <dbReference type="EMBL" id="MBO2009161.1"/>
    </source>
</evidence>
<keyword evidence="4" id="KW-1185">Reference proteome</keyword>
<dbReference type="SUPFAM" id="SSF81296">
    <property type="entry name" value="E set domains"/>
    <property type="match status" value="1"/>
</dbReference>
<evidence type="ECO:0000313" key="4">
    <source>
        <dbReference type="Proteomes" id="UP000664369"/>
    </source>
</evidence>
<dbReference type="PANTHER" id="PTHR13817:SF73">
    <property type="entry name" value="FIBRONECTIN TYPE-III DOMAIN-CONTAINING PROTEIN"/>
    <property type="match status" value="1"/>
</dbReference>
<dbReference type="SUPFAM" id="SSF49265">
    <property type="entry name" value="Fibronectin type III"/>
    <property type="match status" value="1"/>
</dbReference>
<dbReference type="PANTHER" id="PTHR13817">
    <property type="entry name" value="TITIN"/>
    <property type="match status" value="1"/>
</dbReference>
<dbReference type="InterPro" id="IPR050964">
    <property type="entry name" value="Striated_Muscle_Regulatory"/>
</dbReference>
<dbReference type="RefSeq" id="WP_208174780.1">
    <property type="nucleotide sequence ID" value="NZ_JAGETZ010000003.1"/>
</dbReference>
<dbReference type="InterPro" id="IPR003961">
    <property type="entry name" value="FN3_dom"/>
</dbReference>
<dbReference type="Gene3D" id="2.60.40.10">
    <property type="entry name" value="Immunoglobulins"/>
    <property type="match status" value="2"/>
</dbReference>
<dbReference type="InterPro" id="IPR036116">
    <property type="entry name" value="FN3_sf"/>
</dbReference>
<dbReference type="InterPro" id="IPR036514">
    <property type="entry name" value="SGNH_hydro_sf"/>
</dbReference>
<dbReference type="Proteomes" id="UP000664369">
    <property type="component" value="Unassembled WGS sequence"/>
</dbReference>
<dbReference type="SUPFAM" id="SSF52266">
    <property type="entry name" value="SGNH hydrolase"/>
    <property type="match status" value="1"/>
</dbReference>
<comment type="caution">
    <text evidence="3">The sequence shown here is derived from an EMBL/GenBank/DDBJ whole genome shotgun (WGS) entry which is preliminary data.</text>
</comment>
<dbReference type="Pfam" id="PF01833">
    <property type="entry name" value="TIG"/>
    <property type="match status" value="1"/>
</dbReference>
<dbReference type="CDD" id="cd00102">
    <property type="entry name" value="IPT"/>
    <property type="match status" value="1"/>
</dbReference>
<proteinExistence type="predicted"/>
<organism evidence="3 4">
    <name type="scientific">Hymenobacter negativus</name>
    <dbReference type="NCBI Taxonomy" id="2795026"/>
    <lineage>
        <taxon>Bacteria</taxon>
        <taxon>Pseudomonadati</taxon>
        <taxon>Bacteroidota</taxon>
        <taxon>Cytophagia</taxon>
        <taxon>Cytophagales</taxon>
        <taxon>Hymenobacteraceae</taxon>
        <taxon>Hymenobacter</taxon>
    </lineage>
</organism>